<feature type="non-terminal residue" evidence="2">
    <location>
        <position position="52"/>
    </location>
</feature>
<accession>A0A8K1G8S9</accession>
<proteinExistence type="predicted"/>
<reference evidence="2" key="1">
    <citation type="submission" date="2019-04" db="EMBL/GenBank/DDBJ databases">
        <title>Genome assembly of Zosterops borbonicus 15179.</title>
        <authorList>
            <person name="Leroy T."/>
            <person name="Anselmetti Y."/>
            <person name="Tilak M.-K."/>
            <person name="Nabholz B."/>
        </authorList>
    </citation>
    <scope>NUCLEOTIDE SEQUENCE</scope>
    <source>
        <strain evidence="2">HGM_15179</strain>
        <tissue evidence="2">Muscle</tissue>
    </source>
</reference>
<evidence type="ECO:0000256" key="1">
    <source>
        <dbReference type="SAM" id="MobiDB-lite"/>
    </source>
</evidence>
<keyword evidence="3" id="KW-1185">Reference proteome</keyword>
<dbReference type="Proteomes" id="UP000796761">
    <property type="component" value="Unassembled WGS sequence"/>
</dbReference>
<protein>
    <submittedName>
        <fullName evidence="2">Uncharacterized protein</fullName>
    </submittedName>
</protein>
<dbReference type="OrthoDB" id="10500984at2759"/>
<dbReference type="AlphaFoldDB" id="A0A8K1G8S9"/>
<feature type="compositionally biased region" description="Basic and acidic residues" evidence="1">
    <location>
        <begin position="1"/>
        <end position="16"/>
    </location>
</feature>
<name>A0A8K1G8S9_9PASS</name>
<gene>
    <name evidence="2" type="ORF">HGM15179_013039</name>
</gene>
<evidence type="ECO:0000313" key="2">
    <source>
        <dbReference type="EMBL" id="TRZ14070.1"/>
    </source>
</evidence>
<sequence length="52" mass="5858">PAHYNAGERRSQDKDLTGWWVEKQGSKGPSPCRVFRTKPQFGATQQSRPASQ</sequence>
<evidence type="ECO:0000313" key="3">
    <source>
        <dbReference type="Proteomes" id="UP000796761"/>
    </source>
</evidence>
<feature type="compositionally biased region" description="Polar residues" evidence="1">
    <location>
        <begin position="42"/>
        <end position="52"/>
    </location>
</feature>
<feature type="region of interest" description="Disordered" evidence="1">
    <location>
        <begin position="1"/>
        <end position="52"/>
    </location>
</feature>
<organism evidence="2 3">
    <name type="scientific">Zosterops borbonicus</name>
    <dbReference type="NCBI Taxonomy" id="364589"/>
    <lineage>
        <taxon>Eukaryota</taxon>
        <taxon>Metazoa</taxon>
        <taxon>Chordata</taxon>
        <taxon>Craniata</taxon>
        <taxon>Vertebrata</taxon>
        <taxon>Euteleostomi</taxon>
        <taxon>Archelosauria</taxon>
        <taxon>Archosauria</taxon>
        <taxon>Dinosauria</taxon>
        <taxon>Saurischia</taxon>
        <taxon>Theropoda</taxon>
        <taxon>Coelurosauria</taxon>
        <taxon>Aves</taxon>
        <taxon>Neognathae</taxon>
        <taxon>Neoaves</taxon>
        <taxon>Telluraves</taxon>
        <taxon>Australaves</taxon>
        <taxon>Passeriformes</taxon>
        <taxon>Sylvioidea</taxon>
        <taxon>Zosteropidae</taxon>
        <taxon>Zosterops</taxon>
    </lineage>
</organism>
<dbReference type="EMBL" id="SWJQ01000463">
    <property type="protein sequence ID" value="TRZ14070.1"/>
    <property type="molecule type" value="Genomic_DNA"/>
</dbReference>
<comment type="caution">
    <text evidence="2">The sequence shown here is derived from an EMBL/GenBank/DDBJ whole genome shotgun (WGS) entry which is preliminary data.</text>
</comment>
<feature type="non-terminal residue" evidence="2">
    <location>
        <position position="1"/>
    </location>
</feature>